<dbReference type="InterPro" id="IPR036860">
    <property type="entry name" value="SH2_dom_sf"/>
</dbReference>
<dbReference type="OrthoDB" id="5914531at2759"/>
<feature type="region of interest" description="Disordered" evidence="5">
    <location>
        <begin position="266"/>
        <end position="301"/>
    </location>
</feature>
<dbReference type="SMART" id="SM00252">
    <property type="entry name" value="SH2"/>
    <property type="match status" value="1"/>
</dbReference>
<dbReference type="GO" id="GO:0007165">
    <property type="term" value="P:signal transduction"/>
    <property type="evidence" value="ECO:0007669"/>
    <property type="project" value="UniProtKB-ARBA"/>
</dbReference>
<dbReference type="InterPro" id="IPR051846">
    <property type="entry name" value="SH2_domain_adapters"/>
</dbReference>
<feature type="region of interest" description="Disordered" evidence="5">
    <location>
        <begin position="71"/>
        <end position="239"/>
    </location>
</feature>
<dbReference type="InterPro" id="IPR035044">
    <property type="entry name" value="SHF_SH2"/>
</dbReference>
<evidence type="ECO:0000256" key="1">
    <source>
        <dbReference type="ARBA" id="ARBA00022553"/>
    </source>
</evidence>
<dbReference type="AlphaFoldDB" id="A0A672K529"/>
<dbReference type="Ensembl" id="ENSSGRT00000004190.1">
    <property type="protein sequence ID" value="ENSSGRP00000003862.1"/>
    <property type="gene ID" value="ENSSGRG00000002357.1"/>
</dbReference>
<dbReference type="InParanoid" id="A0A672K529"/>
<feature type="compositionally biased region" description="Basic and acidic residues" evidence="5">
    <location>
        <begin position="1"/>
        <end position="10"/>
    </location>
</feature>
<feature type="compositionally biased region" description="Basic and acidic residues" evidence="5">
    <location>
        <begin position="223"/>
        <end position="239"/>
    </location>
</feature>
<feature type="domain" description="SH2" evidence="6">
    <location>
        <begin position="343"/>
        <end position="438"/>
    </location>
</feature>
<dbReference type="PROSITE" id="PS50001">
    <property type="entry name" value="SH2"/>
    <property type="match status" value="1"/>
</dbReference>
<evidence type="ECO:0000313" key="8">
    <source>
        <dbReference type="Proteomes" id="UP000472262"/>
    </source>
</evidence>
<keyword evidence="2" id="KW-0053">Apoptosis</keyword>
<accession>A0A672K529</accession>
<dbReference type="PRINTS" id="PR00401">
    <property type="entry name" value="SH2DOMAIN"/>
</dbReference>
<dbReference type="Gene3D" id="3.30.505.10">
    <property type="entry name" value="SH2 domain"/>
    <property type="match status" value="1"/>
</dbReference>
<dbReference type="GeneID" id="107599765"/>
<feature type="compositionally biased region" description="Basic and acidic residues" evidence="5">
    <location>
        <begin position="134"/>
        <end position="143"/>
    </location>
</feature>
<dbReference type="PANTHER" id="PTHR15127:SF28">
    <property type="entry name" value="SH2 DOMAIN-CONTAINING ADAPTER PROTEIN F"/>
    <property type="match status" value="1"/>
</dbReference>
<evidence type="ECO:0000256" key="4">
    <source>
        <dbReference type="PROSITE-ProRule" id="PRU00191"/>
    </source>
</evidence>
<feature type="compositionally biased region" description="Basic and acidic residues" evidence="5">
    <location>
        <begin position="187"/>
        <end position="196"/>
    </location>
</feature>
<keyword evidence="8" id="KW-1185">Reference proteome</keyword>
<dbReference type="Pfam" id="PF00017">
    <property type="entry name" value="SH2"/>
    <property type="match status" value="1"/>
</dbReference>
<dbReference type="OMA" id="PKPDYRQ"/>
<reference evidence="7" key="1">
    <citation type="submission" date="2025-08" db="UniProtKB">
        <authorList>
            <consortium name="Ensembl"/>
        </authorList>
    </citation>
    <scope>IDENTIFICATION</scope>
</reference>
<dbReference type="PANTHER" id="PTHR15127">
    <property type="entry name" value="HEAVYWEIGHT, ISOFORM A"/>
    <property type="match status" value="1"/>
</dbReference>
<dbReference type="GO" id="GO:0006915">
    <property type="term" value="P:apoptotic process"/>
    <property type="evidence" value="ECO:0007669"/>
    <property type="project" value="UniProtKB-KW"/>
</dbReference>
<proteinExistence type="predicted"/>
<dbReference type="RefSeq" id="XP_016146941.1">
    <property type="nucleotide sequence ID" value="XM_016291455.1"/>
</dbReference>
<feature type="compositionally biased region" description="Basic and acidic residues" evidence="5">
    <location>
        <begin position="288"/>
        <end position="301"/>
    </location>
</feature>
<keyword evidence="1" id="KW-0597">Phosphoprotein</keyword>
<dbReference type="GO" id="GO:0001784">
    <property type="term" value="F:phosphotyrosine residue binding"/>
    <property type="evidence" value="ECO:0007669"/>
    <property type="project" value="TreeGrafter"/>
</dbReference>
<keyword evidence="3 4" id="KW-0727">SH2 domain</keyword>
<feature type="compositionally biased region" description="Basic and acidic residues" evidence="5">
    <location>
        <begin position="266"/>
        <end position="278"/>
    </location>
</feature>
<dbReference type="FunFam" id="3.30.505.10:FF:000021">
    <property type="entry name" value="Putative SH2 domain-containing adapter protein F"/>
    <property type="match status" value="1"/>
</dbReference>
<organism evidence="7 8">
    <name type="scientific">Sinocyclocheilus grahami</name>
    <name type="common">Dianchi golden-line fish</name>
    <name type="synonym">Barbus grahami</name>
    <dbReference type="NCBI Taxonomy" id="75366"/>
    <lineage>
        <taxon>Eukaryota</taxon>
        <taxon>Metazoa</taxon>
        <taxon>Chordata</taxon>
        <taxon>Craniata</taxon>
        <taxon>Vertebrata</taxon>
        <taxon>Euteleostomi</taxon>
        <taxon>Actinopterygii</taxon>
        <taxon>Neopterygii</taxon>
        <taxon>Teleostei</taxon>
        <taxon>Ostariophysi</taxon>
        <taxon>Cypriniformes</taxon>
        <taxon>Cyprinidae</taxon>
        <taxon>Cyprininae</taxon>
        <taxon>Sinocyclocheilus</taxon>
    </lineage>
</organism>
<evidence type="ECO:0000259" key="6">
    <source>
        <dbReference type="PROSITE" id="PS50001"/>
    </source>
</evidence>
<evidence type="ECO:0000313" key="7">
    <source>
        <dbReference type="Ensembl" id="ENSSGRP00000003862.1"/>
    </source>
</evidence>
<evidence type="ECO:0000256" key="2">
    <source>
        <dbReference type="ARBA" id="ARBA00022703"/>
    </source>
</evidence>
<gene>
    <name evidence="7" type="primary">LOC107599765</name>
</gene>
<reference evidence="7" key="2">
    <citation type="submission" date="2025-09" db="UniProtKB">
        <authorList>
            <consortium name="Ensembl"/>
        </authorList>
    </citation>
    <scope>IDENTIFICATION</scope>
</reference>
<feature type="region of interest" description="Disordered" evidence="5">
    <location>
        <begin position="1"/>
        <end position="31"/>
    </location>
</feature>
<evidence type="ECO:0000256" key="5">
    <source>
        <dbReference type="SAM" id="MobiDB-lite"/>
    </source>
</evidence>
<dbReference type="Proteomes" id="UP000472262">
    <property type="component" value="Unassembled WGS sequence"/>
</dbReference>
<dbReference type="SUPFAM" id="SSF55550">
    <property type="entry name" value="SH2 domain"/>
    <property type="match status" value="1"/>
</dbReference>
<sequence>MARWFKEHLGFKTTKAPPPAPPKPDYRHFHTAVSSPPAFHLQQQTGTGLMSAQPDILTAYKLQKELDFEDPYTPGGTVPFSSGLSSAGSPDVKYVSPKHRLIKVETVERSGSSSGSSSGATAVKSPSSPPVEPENGKQEKLIILEDYADPFDAADQAGGTQTVTEKPTENDGYMEPYEAQKMMAEIRGGRAPKDGPVRQLPLYDTPYEPEENGGDPDGGVCSRESRLPQDDERPPEEYDQPWEWKKDRISKAFAALLCYDCISREDTSSGASRRDSHVSRSSTVQFDGVEKSHMSPTKDLKCRPLQRHSSGCLVSTKMSSVEPSGPSVGERIDPSMPLESQFWYHGAISRTDAEALLRLCKEASYLVRNSETSKNDFSLSLKSSQGFMHMKLSRTKDNKYVLGQNSCLFDSVPEIIHFYSSRKLPIKGAEHMSLLYPVAIRTL</sequence>
<feature type="compositionally biased region" description="Polar residues" evidence="5">
    <location>
        <begin position="79"/>
        <end position="88"/>
    </location>
</feature>
<evidence type="ECO:0000256" key="3">
    <source>
        <dbReference type="ARBA" id="ARBA00022999"/>
    </source>
</evidence>
<protein>
    <submittedName>
        <fullName evidence="7">Src homology 2 domain containing F</fullName>
    </submittedName>
</protein>
<feature type="compositionally biased region" description="Low complexity" evidence="5">
    <location>
        <begin position="110"/>
        <end position="119"/>
    </location>
</feature>
<name>A0A672K529_SINGR</name>
<dbReference type="CDD" id="cd10392">
    <property type="entry name" value="SH2_SHF"/>
    <property type="match status" value="1"/>
</dbReference>
<dbReference type="InterPro" id="IPR000980">
    <property type="entry name" value="SH2"/>
</dbReference>